<dbReference type="EMBL" id="JAENIL010000019">
    <property type="protein sequence ID" value="MBK1877517.1"/>
    <property type="molecule type" value="Genomic_DNA"/>
</dbReference>
<accession>A0A934RVD3</accession>
<dbReference type="Gene3D" id="3.40.50.150">
    <property type="entry name" value="Vaccinia Virus protein VP39"/>
    <property type="match status" value="1"/>
</dbReference>
<dbReference type="InterPro" id="IPR029063">
    <property type="entry name" value="SAM-dependent_MTases_sf"/>
</dbReference>
<dbReference type="Proteomes" id="UP000617628">
    <property type="component" value="Unassembled WGS sequence"/>
</dbReference>
<dbReference type="SUPFAM" id="SSF53335">
    <property type="entry name" value="S-adenosyl-L-methionine-dependent methyltransferases"/>
    <property type="match status" value="1"/>
</dbReference>
<evidence type="ECO:0000313" key="1">
    <source>
        <dbReference type="EMBL" id="MBK1877517.1"/>
    </source>
</evidence>
<reference evidence="1" key="1">
    <citation type="submission" date="2021-01" db="EMBL/GenBank/DDBJ databases">
        <title>Modified the classification status of verrucomicrobia.</title>
        <authorList>
            <person name="Feng X."/>
        </authorList>
    </citation>
    <scope>NUCLEOTIDE SEQUENCE</scope>
    <source>
        <strain evidence="1">KCTC 13126</strain>
    </source>
</reference>
<organism evidence="1 2">
    <name type="scientific">Pelagicoccus mobilis</name>
    <dbReference type="NCBI Taxonomy" id="415221"/>
    <lineage>
        <taxon>Bacteria</taxon>
        <taxon>Pseudomonadati</taxon>
        <taxon>Verrucomicrobiota</taxon>
        <taxon>Opitutia</taxon>
        <taxon>Puniceicoccales</taxon>
        <taxon>Pelagicoccaceae</taxon>
        <taxon>Pelagicoccus</taxon>
    </lineage>
</organism>
<comment type="caution">
    <text evidence="1">The sequence shown here is derived from an EMBL/GenBank/DDBJ whole genome shotgun (WGS) entry which is preliminary data.</text>
</comment>
<proteinExistence type="predicted"/>
<name>A0A934RVD3_9BACT</name>
<gene>
    <name evidence="1" type="ORF">JIN87_11610</name>
</gene>
<evidence type="ECO:0000313" key="2">
    <source>
        <dbReference type="Proteomes" id="UP000617628"/>
    </source>
</evidence>
<dbReference type="AlphaFoldDB" id="A0A934RVD3"/>
<dbReference type="RefSeq" id="WP_200355730.1">
    <property type="nucleotide sequence ID" value="NZ_JAENIL010000019.1"/>
</dbReference>
<sequence length="207" mass="23400">MQLREIELSLNHTVPATVQDFLTEADRRCDQFFDTGANQTIPRFLPANYHLIYKALSELKEGFPILGNRFCEWGSGLGTASCLAAILGYESCGVEIEVELVERSRKFAHDQNLTVTFLHESLLPEGYDFLKTQGGMELLTPPRANQSSAFYPGVDWSLDEIDLFYAYPWPEEQEATLALFEAVACDGAYLLCYYGDDEICAYRKHLS</sequence>
<keyword evidence="2" id="KW-1185">Reference proteome</keyword>
<protein>
    <submittedName>
        <fullName evidence="1">Uncharacterized protein</fullName>
    </submittedName>
</protein>